<evidence type="ECO:0000313" key="2">
    <source>
        <dbReference type="EMBL" id="EFE67634.2"/>
    </source>
</evidence>
<dbReference type="EMBL" id="DS999641">
    <property type="protein sequence ID" value="EFE67634.2"/>
    <property type="molecule type" value="Genomic_DNA"/>
</dbReference>
<reference evidence="3" key="1">
    <citation type="submission" date="2008-12" db="EMBL/GenBank/DDBJ databases">
        <title>Annotation of Streptomyces ghanaensis ATCC 14672.</title>
        <authorList>
            <consortium name="The Broad Institute Genome Sequencing Platform"/>
            <consortium name="Broad Institute Microbial Sequencing Center"/>
            <person name="Fischbach M."/>
            <person name="Ward D."/>
            <person name="Young S."/>
            <person name="Kodira C.D."/>
            <person name="Zeng Q."/>
            <person name="Koehrsen M."/>
            <person name="Godfrey P."/>
            <person name="Alvarado L."/>
            <person name="Berlin A.M."/>
            <person name="Borenstein D."/>
            <person name="Chen Z."/>
            <person name="Engels R."/>
            <person name="Freedman E."/>
            <person name="Gellesch M."/>
            <person name="Goldberg J."/>
            <person name="Griggs A."/>
            <person name="Gujja S."/>
            <person name="Heiman D.I."/>
            <person name="Hepburn T.A."/>
            <person name="Howarth C."/>
            <person name="Jen D."/>
            <person name="Larson L."/>
            <person name="Lewis B."/>
            <person name="Mehta T."/>
            <person name="Park D."/>
            <person name="Pearson M."/>
            <person name="Roberts A."/>
            <person name="Saif S."/>
            <person name="Shea T.D."/>
            <person name="Shenoy N."/>
            <person name="Sisk P."/>
            <person name="Stolte C."/>
            <person name="Sykes S.N."/>
            <person name="Walk T."/>
            <person name="White J."/>
            <person name="Yandava C."/>
            <person name="Straight P."/>
            <person name="Clardy J."/>
            <person name="Hung D."/>
            <person name="Kolter R."/>
            <person name="Mekalanos J."/>
            <person name="Walker S."/>
            <person name="Walsh C.T."/>
            <person name="Wieland B.L.C."/>
            <person name="Ilzarbe M."/>
            <person name="Galagan J."/>
            <person name="Nusbaum C."/>
            <person name="Birren B."/>
        </authorList>
    </citation>
    <scope>NUCLEOTIDE SEQUENCE [LARGE SCALE GENOMIC DNA]</scope>
    <source>
        <strain evidence="3">ATCC 14672 / DSM 40746 / JCM 4963 / KCTC 9882 / NRRL B-12104 / FH 1290</strain>
    </source>
</reference>
<evidence type="ECO:0000313" key="3">
    <source>
        <dbReference type="Proteomes" id="UP000003824"/>
    </source>
</evidence>
<feature type="region of interest" description="Disordered" evidence="1">
    <location>
        <begin position="1"/>
        <end position="37"/>
    </location>
</feature>
<dbReference type="AlphaFoldDB" id="D6A3D2"/>
<feature type="region of interest" description="Disordered" evidence="1">
    <location>
        <begin position="49"/>
        <end position="81"/>
    </location>
</feature>
<protein>
    <submittedName>
        <fullName evidence="2">Predicted protein</fullName>
    </submittedName>
</protein>
<feature type="compositionally biased region" description="Basic and acidic residues" evidence="1">
    <location>
        <begin position="58"/>
        <end position="81"/>
    </location>
</feature>
<sequence>MYLTTPAPDPQEAPMSADRSTRRPAGQEQPQSLSGVPVRDLLAACAAAAAISTPPRAPEPRYAESAEGRDHHDHRDHREAA</sequence>
<gene>
    <name evidence="2" type="ORF">SSFG_02881</name>
</gene>
<name>D6A3D2_STRV1</name>
<proteinExistence type="predicted"/>
<organism evidence="2 3">
    <name type="scientific">Streptomyces viridosporus (strain ATCC 14672 / DSM 40746 / JCM 4963 / KCTC 9882 / NRRL B-12104 / FH 1290)</name>
    <name type="common">Streptomyces ghanaensis</name>
    <dbReference type="NCBI Taxonomy" id="566461"/>
    <lineage>
        <taxon>Bacteria</taxon>
        <taxon>Bacillati</taxon>
        <taxon>Actinomycetota</taxon>
        <taxon>Actinomycetes</taxon>
        <taxon>Kitasatosporales</taxon>
        <taxon>Streptomycetaceae</taxon>
        <taxon>Streptomyces</taxon>
    </lineage>
</organism>
<accession>D6A3D2</accession>
<evidence type="ECO:0000256" key="1">
    <source>
        <dbReference type="SAM" id="MobiDB-lite"/>
    </source>
</evidence>
<dbReference type="Proteomes" id="UP000003824">
    <property type="component" value="Unassembled WGS sequence"/>
</dbReference>